<accession>A0A0V1FIH5</accession>
<reference evidence="1 2" key="1">
    <citation type="submission" date="2015-01" db="EMBL/GenBank/DDBJ databases">
        <title>Evolution of Trichinella species and genotypes.</title>
        <authorList>
            <person name="Korhonen P.K."/>
            <person name="Edoardo P."/>
            <person name="Giuseppe L.R."/>
            <person name="Gasser R.B."/>
        </authorList>
    </citation>
    <scope>NUCLEOTIDE SEQUENCE [LARGE SCALE GENOMIC DNA]</scope>
    <source>
        <strain evidence="1">ISS470</strain>
    </source>
</reference>
<dbReference type="EMBL" id="JYDT01000082">
    <property type="protein sequence ID" value="KRY85846.1"/>
    <property type="molecule type" value="Genomic_DNA"/>
</dbReference>
<name>A0A0V1FIH5_TRIPS</name>
<evidence type="ECO:0000313" key="1">
    <source>
        <dbReference type="EMBL" id="KRY85846.1"/>
    </source>
</evidence>
<organism evidence="1 2">
    <name type="scientific">Trichinella pseudospiralis</name>
    <name type="common">Parasitic roundworm</name>
    <dbReference type="NCBI Taxonomy" id="6337"/>
    <lineage>
        <taxon>Eukaryota</taxon>
        <taxon>Metazoa</taxon>
        <taxon>Ecdysozoa</taxon>
        <taxon>Nematoda</taxon>
        <taxon>Enoplea</taxon>
        <taxon>Dorylaimia</taxon>
        <taxon>Trichinellida</taxon>
        <taxon>Trichinellidae</taxon>
        <taxon>Trichinella</taxon>
    </lineage>
</organism>
<dbReference type="AlphaFoldDB" id="A0A0V1FIH5"/>
<gene>
    <name evidence="1" type="ORF">T4D_9425</name>
</gene>
<comment type="caution">
    <text evidence="1">The sequence shown here is derived from an EMBL/GenBank/DDBJ whole genome shotgun (WGS) entry which is preliminary data.</text>
</comment>
<evidence type="ECO:0000313" key="2">
    <source>
        <dbReference type="Proteomes" id="UP000054995"/>
    </source>
</evidence>
<dbReference type="Proteomes" id="UP000054995">
    <property type="component" value="Unassembled WGS sequence"/>
</dbReference>
<keyword evidence="2" id="KW-1185">Reference proteome</keyword>
<protein>
    <submittedName>
        <fullName evidence="1">Uncharacterized protein</fullName>
    </submittedName>
</protein>
<proteinExistence type="predicted"/>
<sequence length="62" mass="7588">MLRFVDCAFDVSEEVQWSYGTFPKYFFHIHEFAPDFKQFDDERYVMAVNFYISSNSFYLFQS</sequence>